<gene>
    <name evidence="1" type="ORF">SMRZ_LOCUS14357</name>
</gene>
<name>A0A3P8C2M9_9TREM</name>
<accession>A0A3P8C2M9</accession>
<dbReference type="Proteomes" id="UP000277204">
    <property type="component" value="Unassembled WGS sequence"/>
</dbReference>
<protein>
    <submittedName>
        <fullName evidence="1">Uncharacterized protein</fullName>
    </submittedName>
</protein>
<evidence type="ECO:0000313" key="2">
    <source>
        <dbReference type="Proteomes" id="UP000277204"/>
    </source>
</evidence>
<sequence>MGCAFRPFRDSSARCTYIPELMFTRGFEINIVHFKHYHVIHLATES</sequence>
<keyword evidence="2" id="KW-1185">Reference proteome</keyword>
<reference evidence="1 2" key="1">
    <citation type="submission" date="2018-11" db="EMBL/GenBank/DDBJ databases">
        <authorList>
            <consortium name="Pathogen Informatics"/>
        </authorList>
    </citation>
    <scope>NUCLEOTIDE SEQUENCE [LARGE SCALE GENOMIC DNA]</scope>
    <source>
        <strain evidence="1 2">Zambia</strain>
    </source>
</reference>
<dbReference type="EMBL" id="UZAI01016774">
    <property type="protein sequence ID" value="VDP15628.1"/>
    <property type="molecule type" value="Genomic_DNA"/>
</dbReference>
<organism evidence="1 2">
    <name type="scientific">Schistosoma margrebowiei</name>
    <dbReference type="NCBI Taxonomy" id="48269"/>
    <lineage>
        <taxon>Eukaryota</taxon>
        <taxon>Metazoa</taxon>
        <taxon>Spiralia</taxon>
        <taxon>Lophotrochozoa</taxon>
        <taxon>Platyhelminthes</taxon>
        <taxon>Trematoda</taxon>
        <taxon>Digenea</taxon>
        <taxon>Strigeidida</taxon>
        <taxon>Schistosomatoidea</taxon>
        <taxon>Schistosomatidae</taxon>
        <taxon>Schistosoma</taxon>
    </lineage>
</organism>
<dbReference type="AlphaFoldDB" id="A0A3P8C2M9"/>
<evidence type="ECO:0000313" key="1">
    <source>
        <dbReference type="EMBL" id="VDP15628.1"/>
    </source>
</evidence>
<proteinExistence type="predicted"/>